<dbReference type="GO" id="GO:0070475">
    <property type="term" value="P:rRNA base methylation"/>
    <property type="evidence" value="ECO:0007669"/>
    <property type="project" value="TreeGrafter"/>
</dbReference>
<dbReference type="PANTHER" id="PTHR11265:SF0">
    <property type="entry name" value="12S RRNA N4-METHYLCYTIDINE METHYLTRANSFERASE"/>
    <property type="match status" value="1"/>
</dbReference>
<keyword evidence="4" id="KW-0949">S-adenosyl-L-methionine</keyword>
<feature type="region of interest" description="Disordered" evidence="5">
    <location>
        <begin position="289"/>
        <end position="313"/>
    </location>
</feature>
<evidence type="ECO:0000256" key="1">
    <source>
        <dbReference type="ARBA" id="ARBA00010396"/>
    </source>
</evidence>
<accession>A0A6J6CET9</accession>
<dbReference type="HAMAP" id="MF_01007">
    <property type="entry name" value="16SrRNA_methyltr_H"/>
    <property type="match status" value="1"/>
</dbReference>
<organism evidence="6">
    <name type="scientific">freshwater metagenome</name>
    <dbReference type="NCBI Taxonomy" id="449393"/>
    <lineage>
        <taxon>unclassified sequences</taxon>
        <taxon>metagenomes</taxon>
        <taxon>ecological metagenomes</taxon>
    </lineage>
</organism>
<dbReference type="NCBIfam" id="TIGR00006">
    <property type="entry name" value="16S rRNA (cytosine(1402)-N(4))-methyltransferase RsmH"/>
    <property type="match status" value="1"/>
</dbReference>
<comment type="similarity">
    <text evidence="1">Belongs to the methyltransferase superfamily. RsmH family.</text>
</comment>
<feature type="compositionally biased region" description="Basic and acidic residues" evidence="5">
    <location>
        <begin position="294"/>
        <end position="313"/>
    </location>
</feature>
<dbReference type="EMBL" id="CAEZSU010000057">
    <property type="protein sequence ID" value="CAB4548458.1"/>
    <property type="molecule type" value="Genomic_DNA"/>
</dbReference>
<evidence type="ECO:0000256" key="5">
    <source>
        <dbReference type="SAM" id="MobiDB-lite"/>
    </source>
</evidence>
<dbReference type="AlphaFoldDB" id="A0A6J6CET9"/>
<keyword evidence="2" id="KW-0489">Methyltransferase</keyword>
<protein>
    <submittedName>
        <fullName evidence="6">Unannotated protein</fullName>
    </submittedName>
</protein>
<reference evidence="6" key="1">
    <citation type="submission" date="2020-05" db="EMBL/GenBank/DDBJ databases">
        <authorList>
            <person name="Chiriac C."/>
            <person name="Salcher M."/>
            <person name="Ghai R."/>
            <person name="Kavagutti S V."/>
        </authorList>
    </citation>
    <scope>NUCLEOTIDE SEQUENCE</scope>
</reference>
<evidence type="ECO:0000256" key="3">
    <source>
        <dbReference type="ARBA" id="ARBA00022679"/>
    </source>
</evidence>
<evidence type="ECO:0000256" key="2">
    <source>
        <dbReference type="ARBA" id="ARBA00022603"/>
    </source>
</evidence>
<dbReference type="PIRSF" id="PIRSF004486">
    <property type="entry name" value="MraW"/>
    <property type="match status" value="1"/>
</dbReference>
<dbReference type="PANTHER" id="PTHR11265">
    <property type="entry name" value="S-ADENOSYL-METHYLTRANSFERASE MRAW"/>
    <property type="match status" value="1"/>
</dbReference>
<dbReference type="SUPFAM" id="SSF81799">
    <property type="entry name" value="Putative methyltransferase TM0872, insert domain"/>
    <property type="match status" value="1"/>
</dbReference>
<evidence type="ECO:0000313" key="6">
    <source>
        <dbReference type="EMBL" id="CAB4548458.1"/>
    </source>
</evidence>
<gene>
    <name evidence="6" type="ORF">UFOPK1495_00677</name>
</gene>
<dbReference type="InterPro" id="IPR023397">
    <property type="entry name" value="SAM-dep_MeTrfase_MraW_recog"/>
</dbReference>
<dbReference type="Gene3D" id="3.40.50.150">
    <property type="entry name" value="Vaccinia Virus protein VP39"/>
    <property type="match status" value="1"/>
</dbReference>
<dbReference type="GO" id="GO:0071424">
    <property type="term" value="F:rRNA (cytosine-N4-)-methyltransferase activity"/>
    <property type="evidence" value="ECO:0007669"/>
    <property type="project" value="TreeGrafter"/>
</dbReference>
<dbReference type="InterPro" id="IPR029063">
    <property type="entry name" value="SAM-dependent_MTases_sf"/>
</dbReference>
<dbReference type="GO" id="GO:0005737">
    <property type="term" value="C:cytoplasm"/>
    <property type="evidence" value="ECO:0007669"/>
    <property type="project" value="TreeGrafter"/>
</dbReference>
<name>A0A6J6CET9_9ZZZZ</name>
<dbReference type="SUPFAM" id="SSF53335">
    <property type="entry name" value="S-adenosyl-L-methionine-dependent methyltransferases"/>
    <property type="match status" value="1"/>
</dbReference>
<proteinExistence type="inferred from homology"/>
<evidence type="ECO:0000256" key="4">
    <source>
        <dbReference type="ARBA" id="ARBA00022691"/>
    </source>
</evidence>
<dbReference type="InterPro" id="IPR002903">
    <property type="entry name" value="RsmH"/>
</dbReference>
<dbReference type="Pfam" id="PF01795">
    <property type="entry name" value="Methyltransf_5"/>
    <property type="match status" value="1"/>
</dbReference>
<dbReference type="Gene3D" id="1.10.150.170">
    <property type="entry name" value="Putative methyltransferase TM0872, insert domain"/>
    <property type="match status" value="1"/>
</dbReference>
<sequence>MAAAHESFDHRPVMLDEIVAAFESVPAGWVIDATLGGAGHTTALLEAYPHLSVLGIDQDPDALAVARERLAPFGDRARTVQARFDSFAKVVDAELAGQPIVGALFDLGVSSPQFDRAERGFSYRFDAPLDMRMDPSRALSAMTVVNEYDEKSLARVLREFGDERFAGRIARAIIAARPVETTTQLAEITRDAIPAPARRTGGHPAKRTFQAIRIEVNNELGVLPVALEAAIDSLNPAGRLVVLSYHSGEDRIVKQVMRDAESGGCTCPTNLPCVCGATSTVRLVRRGGTTPGAAERESNPRAESARLRIAERS</sequence>
<keyword evidence="3" id="KW-0808">Transferase</keyword>